<dbReference type="InterPro" id="IPR008030">
    <property type="entry name" value="NmrA-like"/>
</dbReference>
<feature type="domain" description="NmrA-like" evidence="1">
    <location>
        <begin position="7"/>
        <end position="257"/>
    </location>
</feature>
<sequence length="292" mass="31144">MTEKDLSMIVITGATGALNGATVEHLLKLVPAGRIGVSVRDVAKARHFADRGVRVRQGSYDDPAALRESFEGAEQVLLVSHNDPSRDGLELHRTAVEAAVAAGARRILYTSHQNVRGDSPFSPAREHAATEALLAGSGVAWTSLRNGFYAHSLDWMLGPWQRTGVIAAPADGPASWTDRADEAEAAAVILAGERAFDGPVTLTASRAVTFDDIAGIASEVTGRRVERVVVEDERWVADQVAHGTPETTARMLLTFFQAARQGHFAGTDPLLGQLLGREPRTVADLLAERVAG</sequence>
<dbReference type="AlphaFoldDB" id="A0A8H9J0M1"/>
<gene>
    <name evidence="2" type="ORF">GCM10017566_46200</name>
</gene>
<evidence type="ECO:0000259" key="1">
    <source>
        <dbReference type="Pfam" id="PF05368"/>
    </source>
</evidence>
<dbReference type="RefSeq" id="WP_308431594.1">
    <property type="nucleotide sequence ID" value="NZ_BNAV01000007.1"/>
</dbReference>
<dbReference type="EMBL" id="BNAV01000007">
    <property type="protein sequence ID" value="GHF67246.1"/>
    <property type="molecule type" value="Genomic_DNA"/>
</dbReference>
<dbReference type="InterPro" id="IPR052718">
    <property type="entry name" value="NmrA-type_oxidoreductase"/>
</dbReference>
<protein>
    <submittedName>
        <fullName evidence="2">NmrA family transcriptional regulator</fullName>
    </submittedName>
</protein>
<evidence type="ECO:0000313" key="3">
    <source>
        <dbReference type="Proteomes" id="UP000658656"/>
    </source>
</evidence>
<dbReference type="Gene3D" id="3.90.25.10">
    <property type="entry name" value="UDP-galactose 4-epimerase, domain 1"/>
    <property type="match status" value="1"/>
</dbReference>
<dbReference type="Gene3D" id="3.40.50.720">
    <property type="entry name" value="NAD(P)-binding Rossmann-like Domain"/>
    <property type="match status" value="1"/>
</dbReference>
<accession>A0A8H9J0M1</accession>
<dbReference type="Proteomes" id="UP000658656">
    <property type="component" value="Unassembled WGS sequence"/>
</dbReference>
<name>A0A8H9J0M1_9PSEU</name>
<comment type="caution">
    <text evidence="2">The sequence shown here is derived from an EMBL/GenBank/DDBJ whole genome shotgun (WGS) entry which is preliminary data.</text>
</comment>
<reference evidence="2" key="1">
    <citation type="journal article" date="2014" name="Int. J. Syst. Evol. Microbiol.">
        <title>Complete genome sequence of Corynebacterium casei LMG S-19264T (=DSM 44701T), isolated from a smear-ripened cheese.</title>
        <authorList>
            <consortium name="US DOE Joint Genome Institute (JGI-PGF)"/>
            <person name="Walter F."/>
            <person name="Albersmeier A."/>
            <person name="Kalinowski J."/>
            <person name="Ruckert C."/>
        </authorList>
    </citation>
    <scope>NUCLEOTIDE SEQUENCE</scope>
    <source>
        <strain evidence="2">CGMCC 4.7679</strain>
    </source>
</reference>
<dbReference type="SUPFAM" id="SSF51735">
    <property type="entry name" value="NAD(P)-binding Rossmann-fold domains"/>
    <property type="match status" value="1"/>
</dbReference>
<proteinExistence type="predicted"/>
<dbReference type="Pfam" id="PF05368">
    <property type="entry name" value="NmrA"/>
    <property type="match status" value="1"/>
</dbReference>
<evidence type="ECO:0000313" key="2">
    <source>
        <dbReference type="EMBL" id="GHF67246.1"/>
    </source>
</evidence>
<dbReference type="PANTHER" id="PTHR47129">
    <property type="entry name" value="QUINONE OXIDOREDUCTASE 2"/>
    <property type="match status" value="1"/>
</dbReference>
<organism evidence="2 3">
    <name type="scientific">Amycolatopsis bartoniae</name>
    <dbReference type="NCBI Taxonomy" id="941986"/>
    <lineage>
        <taxon>Bacteria</taxon>
        <taxon>Bacillati</taxon>
        <taxon>Actinomycetota</taxon>
        <taxon>Actinomycetes</taxon>
        <taxon>Pseudonocardiales</taxon>
        <taxon>Pseudonocardiaceae</taxon>
        <taxon>Amycolatopsis</taxon>
    </lineage>
</organism>
<reference evidence="2" key="2">
    <citation type="submission" date="2020-09" db="EMBL/GenBank/DDBJ databases">
        <authorList>
            <person name="Sun Q."/>
            <person name="Zhou Y."/>
        </authorList>
    </citation>
    <scope>NUCLEOTIDE SEQUENCE</scope>
    <source>
        <strain evidence="2">CGMCC 4.7679</strain>
    </source>
</reference>
<dbReference type="PANTHER" id="PTHR47129:SF1">
    <property type="entry name" value="NMRA-LIKE DOMAIN-CONTAINING PROTEIN"/>
    <property type="match status" value="1"/>
</dbReference>
<keyword evidence="3" id="KW-1185">Reference proteome</keyword>
<dbReference type="InterPro" id="IPR036291">
    <property type="entry name" value="NAD(P)-bd_dom_sf"/>
</dbReference>